<evidence type="ECO:0000313" key="2">
    <source>
        <dbReference type="EMBL" id="EMN01306.1"/>
    </source>
</evidence>
<proteinExistence type="predicted"/>
<keyword evidence="3" id="KW-1185">Reference proteome</keyword>
<accession>A0ABP2TAH1</accession>
<feature type="transmembrane region" description="Helical" evidence="1">
    <location>
        <begin position="104"/>
        <end position="124"/>
    </location>
</feature>
<dbReference type="Proteomes" id="UP000012099">
    <property type="component" value="Unassembled WGS sequence"/>
</dbReference>
<keyword evidence="1" id="KW-0472">Membrane</keyword>
<sequence>MIRKKNVYADWLLFLFILSLVGIIPLIVLYSISRKIRNKKVPSIFNYTFEMSLLIIMPIVMYLGLIEIDDRQGLSGLVSAPFLGFILIVLFIVYLEFVDRSLKVKFSVFLVLAWICTALTWLFFPKVLLGF</sequence>
<comment type="caution">
    <text evidence="2">The sequence shown here is derived from an EMBL/GenBank/DDBJ whole genome shotgun (WGS) entry which is preliminary data.</text>
</comment>
<protein>
    <recommendedName>
        <fullName evidence="4">Tripartite tricarboxylate transporter TctB family protein</fullName>
    </recommendedName>
</protein>
<evidence type="ECO:0008006" key="4">
    <source>
        <dbReference type="Google" id="ProtNLM"/>
    </source>
</evidence>
<keyword evidence="1" id="KW-1133">Transmembrane helix</keyword>
<name>A0ABP2TAH1_9LEPT</name>
<reference evidence="2 3" key="1">
    <citation type="submission" date="2013-01" db="EMBL/GenBank/DDBJ databases">
        <authorList>
            <person name="Harkins D.M."/>
            <person name="Durkin A.S."/>
            <person name="Brinkac L.M."/>
            <person name="Haft D.H."/>
            <person name="Selengut J.D."/>
            <person name="Sanka R."/>
            <person name="DePew J."/>
            <person name="Purushe J."/>
            <person name="Whelen A.C."/>
            <person name="Vinetz J.M."/>
            <person name="Sutton G.G."/>
            <person name="Nierman W.C."/>
            <person name="Fouts D.E."/>
        </authorList>
    </citation>
    <scope>NUCLEOTIDE SEQUENCE [LARGE SCALE GENOMIC DNA]</scope>
    <source>
        <strain evidence="2 3">2007001578</strain>
    </source>
</reference>
<feature type="transmembrane region" description="Helical" evidence="1">
    <location>
        <begin position="77"/>
        <end position="97"/>
    </location>
</feature>
<organism evidence="2 3">
    <name type="scientific">Leptospira noguchii str. 2007001578</name>
    <dbReference type="NCBI Taxonomy" id="1049974"/>
    <lineage>
        <taxon>Bacteria</taxon>
        <taxon>Pseudomonadati</taxon>
        <taxon>Spirochaetota</taxon>
        <taxon>Spirochaetia</taxon>
        <taxon>Leptospirales</taxon>
        <taxon>Leptospiraceae</taxon>
        <taxon>Leptospira</taxon>
    </lineage>
</organism>
<dbReference type="EMBL" id="AHMH02000055">
    <property type="protein sequence ID" value="EMN01306.1"/>
    <property type="molecule type" value="Genomic_DNA"/>
</dbReference>
<evidence type="ECO:0000313" key="3">
    <source>
        <dbReference type="Proteomes" id="UP000012099"/>
    </source>
</evidence>
<feature type="transmembrane region" description="Helical" evidence="1">
    <location>
        <begin position="12"/>
        <end position="32"/>
    </location>
</feature>
<keyword evidence="1" id="KW-0812">Transmembrane</keyword>
<evidence type="ECO:0000256" key="1">
    <source>
        <dbReference type="SAM" id="Phobius"/>
    </source>
</evidence>
<feature type="transmembrane region" description="Helical" evidence="1">
    <location>
        <begin position="44"/>
        <end position="65"/>
    </location>
</feature>
<gene>
    <name evidence="2" type="ORF">LEP1GSC035_1994</name>
</gene>